<dbReference type="KEGG" id="pco:PHACADRAFT_262827"/>
<sequence>MQKASSFRRFIDETSCRARALIGTGGMSLTEQQVMYTRVGQGAVQIHPAKAISMLQEAQQTRTGTCTCRTFLDSENSSP</sequence>
<evidence type="ECO:0000313" key="1">
    <source>
        <dbReference type="EMBL" id="EKM50932.1"/>
    </source>
</evidence>
<proteinExistence type="predicted"/>
<name>K5WKZ2_PHACS</name>
<gene>
    <name evidence="1" type="ORF">PHACADRAFT_262827</name>
</gene>
<accession>K5WKZ2</accession>
<evidence type="ECO:0000313" key="2">
    <source>
        <dbReference type="Proteomes" id="UP000008370"/>
    </source>
</evidence>
<dbReference type="AlphaFoldDB" id="K5WKZ2"/>
<protein>
    <submittedName>
        <fullName evidence="1">Uncharacterized protein</fullName>
    </submittedName>
</protein>
<dbReference type="RefSeq" id="XP_007400098.1">
    <property type="nucleotide sequence ID" value="XM_007400036.1"/>
</dbReference>
<keyword evidence="2" id="KW-1185">Reference proteome</keyword>
<dbReference type="Proteomes" id="UP000008370">
    <property type="component" value="Unassembled WGS sequence"/>
</dbReference>
<dbReference type="EMBL" id="JH930477">
    <property type="protein sequence ID" value="EKM50932.1"/>
    <property type="molecule type" value="Genomic_DNA"/>
</dbReference>
<dbReference type="InParanoid" id="K5WKZ2"/>
<reference evidence="1 2" key="1">
    <citation type="journal article" date="2012" name="BMC Genomics">
        <title>Comparative genomics of the white-rot fungi, Phanerochaete carnosa and P. chrysosporium, to elucidate the genetic basis of the distinct wood types they colonize.</title>
        <authorList>
            <person name="Suzuki H."/>
            <person name="MacDonald J."/>
            <person name="Syed K."/>
            <person name="Salamov A."/>
            <person name="Hori C."/>
            <person name="Aerts A."/>
            <person name="Henrissat B."/>
            <person name="Wiebenga A."/>
            <person name="vanKuyk P.A."/>
            <person name="Barry K."/>
            <person name="Lindquist E."/>
            <person name="LaButti K."/>
            <person name="Lapidus A."/>
            <person name="Lucas S."/>
            <person name="Coutinho P."/>
            <person name="Gong Y."/>
            <person name="Samejima M."/>
            <person name="Mahadevan R."/>
            <person name="Abou-Zaid M."/>
            <person name="de Vries R.P."/>
            <person name="Igarashi K."/>
            <person name="Yadav J.S."/>
            <person name="Grigoriev I.V."/>
            <person name="Master E.R."/>
        </authorList>
    </citation>
    <scope>NUCLEOTIDE SEQUENCE [LARGE SCALE GENOMIC DNA]</scope>
    <source>
        <strain evidence="1 2">HHB-10118-sp</strain>
    </source>
</reference>
<dbReference type="HOGENOM" id="CLU_2606783_0_0_1"/>
<organism evidence="1 2">
    <name type="scientific">Phanerochaete carnosa (strain HHB-10118-sp)</name>
    <name type="common">White-rot fungus</name>
    <name type="synonym">Peniophora carnosa</name>
    <dbReference type="NCBI Taxonomy" id="650164"/>
    <lineage>
        <taxon>Eukaryota</taxon>
        <taxon>Fungi</taxon>
        <taxon>Dikarya</taxon>
        <taxon>Basidiomycota</taxon>
        <taxon>Agaricomycotina</taxon>
        <taxon>Agaricomycetes</taxon>
        <taxon>Polyporales</taxon>
        <taxon>Phanerochaetaceae</taxon>
        <taxon>Phanerochaete</taxon>
    </lineage>
</organism>
<dbReference type="GeneID" id="18918388"/>